<dbReference type="InterPro" id="IPR017961">
    <property type="entry name" value="DNA_pol_Y-fam_little_finger"/>
</dbReference>
<dbReference type="EC" id="2.7.7.7" evidence="2"/>
<evidence type="ECO:0000256" key="2">
    <source>
        <dbReference type="ARBA" id="ARBA00012417"/>
    </source>
</evidence>
<dbReference type="GO" id="GO:0003684">
    <property type="term" value="F:damaged DNA binding"/>
    <property type="evidence" value="ECO:0007669"/>
    <property type="project" value="InterPro"/>
</dbReference>
<accession>A0A291PJM7</accession>
<evidence type="ECO:0000313" key="7">
    <source>
        <dbReference type="EMBL" id="ATJ91680.1"/>
    </source>
</evidence>
<evidence type="ECO:0000256" key="3">
    <source>
        <dbReference type="ARBA" id="ARBA00022763"/>
    </source>
</evidence>
<dbReference type="PROSITE" id="PS50173">
    <property type="entry name" value="UMUC"/>
    <property type="match status" value="1"/>
</dbReference>
<keyword evidence="7" id="KW-0808">Transferase</keyword>
<dbReference type="SUPFAM" id="SSF56672">
    <property type="entry name" value="DNA/RNA polymerases"/>
    <property type="match status" value="1"/>
</dbReference>
<sequence length="528" mass="57977">MDRQDCGLPEVRTKQQEPRRTTVIWLPFWATDRLRRERGDGAPPPEQPLVLAGREGSRRVVLAADRAARKSGVVIGMPVAKAQALIPGLAVQDGQPEADRAALERLALWLQQRVSPIVAVDASGKSADGLVLDTTGADHLLGGEATMLRDIVRRLNGSGITARAAVADTLGAAYAVTRTTPGTAIVVPPGEHVATLADMPIAALRLPTNVVAGMADLGLTRVRDLENAPRAPLVLRFGPEITRRLDQAYGRVEEPILPIRPVDPVAVSRNFAEPIAAAETIARYIGKLVPPLCIGLEERGLGARRLDLLLHRVDNAVQAVRLALARPVRDPKHLLRLLSDQIETIEPGFGIERMELIAMLAEPVERRQQVSSLIEEPEADLSGLVDTLANRLGSGALYRVVPVESDVPERSVQRVPPLAPIQDTTWPEGWPRPTRLLPRPEPIETMAMLPDHPPVFFVWRGLRHKVKCADGPERIFGEWWKGDAELTTARDYFRVEDTSGERFWLFRAGDGEHGETGSQRWFLHGLFA</sequence>
<dbReference type="GO" id="GO:0016740">
    <property type="term" value="F:transferase activity"/>
    <property type="evidence" value="ECO:0007669"/>
    <property type="project" value="UniProtKB-KW"/>
</dbReference>
<evidence type="ECO:0000259" key="6">
    <source>
        <dbReference type="PROSITE" id="PS50173"/>
    </source>
</evidence>
<dbReference type="Pfam" id="PF00817">
    <property type="entry name" value="IMS"/>
    <property type="match status" value="1"/>
</dbReference>
<keyword evidence="3" id="KW-0227">DNA damage</keyword>
<proteinExistence type="predicted"/>
<feature type="domain" description="UmuC" evidence="6">
    <location>
        <begin position="28"/>
        <end position="173"/>
    </location>
</feature>
<dbReference type="Gene3D" id="3.40.1170.60">
    <property type="match status" value="1"/>
</dbReference>
<evidence type="ECO:0000313" key="8">
    <source>
        <dbReference type="Proteomes" id="UP000220394"/>
    </source>
</evidence>
<dbReference type="Pfam" id="PF20114">
    <property type="entry name" value="DUF6504"/>
    <property type="match status" value="1"/>
</dbReference>
<dbReference type="EMBL" id="CP022699">
    <property type="protein sequence ID" value="ATJ91680.1"/>
    <property type="molecule type" value="Genomic_DNA"/>
</dbReference>
<dbReference type="InterPro" id="IPR001126">
    <property type="entry name" value="UmuC"/>
</dbReference>
<organism evidence="7 8">
    <name type="scientific">Acetobacter tropicalis</name>
    <dbReference type="NCBI Taxonomy" id="104102"/>
    <lineage>
        <taxon>Bacteria</taxon>
        <taxon>Pseudomonadati</taxon>
        <taxon>Pseudomonadota</taxon>
        <taxon>Alphaproteobacteria</taxon>
        <taxon>Acetobacterales</taxon>
        <taxon>Acetobacteraceae</taxon>
        <taxon>Acetobacter</taxon>
    </lineage>
</organism>
<dbReference type="Proteomes" id="UP000220394">
    <property type="component" value="Chromosome"/>
</dbReference>
<dbReference type="InterPro" id="IPR050356">
    <property type="entry name" value="SulA_CellDiv_inhibitor"/>
</dbReference>
<dbReference type="GO" id="GO:0006281">
    <property type="term" value="P:DNA repair"/>
    <property type="evidence" value="ECO:0007669"/>
    <property type="project" value="InterPro"/>
</dbReference>
<dbReference type="PANTHER" id="PTHR35369">
    <property type="entry name" value="BLR3025 PROTEIN-RELATED"/>
    <property type="match status" value="1"/>
</dbReference>
<reference evidence="7 8" key="1">
    <citation type="submission" date="2017-08" db="EMBL/GenBank/DDBJ databases">
        <title>Complete Genome Sequence of Acetobacter tropicalis Oregon-R-modENCODE STRAIN BDGP1, an acetic acid bacterium isolated from Drosophila melanogaster gut.</title>
        <authorList>
            <person name="Wan K.H."/>
            <person name="Yu C."/>
            <person name="Park S."/>
            <person name="Hammonds A.S."/>
            <person name="Booth B.W."/>
            <person name="Celniker S.E."/>
        </authorList>
    </citation>
    <scope>NUCLEOTIDE SEQUENCE [LARGE SCALE GENOMIC DNA]</scope>
    <source>
        <strain evidence="7 8">BDGP1</strain>
    </source>
</reference>
<evidence type="ECO:0000256" key="5">
    <source>
        <dbReference type="ARBA" id="ARBA00049244"/>
    </source>
</evidence>
<comment type="function">
    <text evidence="4">Poorly processive, error-prone DNA polymerase involved in untargeted mutagenesis. Copies undamaged DNA at stalled replication forks, which arise in vivo from mismatched or misaligned primer ends. These misaligned primers can be extended by PolIV. Exhibits no 3'-5' exonuclease (proofreading) activity. May be involved in translesional synthesis, in conjunction with the beta clamp from PolIII.</text>
</comment>
<dbReference type="InterPro" id="IPR043502">
    <property type="entry name" value="DNA/RNA_pol_sf"/>
</dbReference>
<evidence type="ECO:0000256" key="4">
    <source>
        <dbReference type="ARBA" id="ARBA00025589"/>
    </source>
</evidence>
<dbReference type="InterPro" id="IPR045443">
    <property type="entry name" value="DUF6504"/>
</dbReference>
<dbReference type="CDD" id="cd03468">
    <property type="entry name" value="PolY_like"/>
    <property type="match status" value="1"/>
</dbReference>
<name>A0A291PJM7_9PROT</name>
<comment type="catalytic activity">
    <reaction evidence="5">
        <text>DNA(n) + a 2'-deoxyribonucleoside 5'-triphosphate = DNA(n+1) + diphosphate</text>
        <dbReference type="Rhea" id="RHEA:22508"/>
        <dbReference type="Rhea" id="RHEA-COMP:17339"/>
        <dbReference type="Rhea" id="RHEA-COMP:17340"/>
        <dbReference type="ChEBI" id="CHEBI:33019"/>
        <dbReference type="ChEBI" id="CHEBI:61560"/>
        <dbReference type="ChEBI" id="CHEBI:173112"/>
        <dbReference type="EC" id="2.7.7.7"/>
    </reaction>
</comment>
<dbReference type="AlphaFoldDB" id="A0A291PJM7"/>
<gene>
    <name evidence="7" type="ORF">CIW82_14255</name>
</gene>
<dbReference type="PANTHER" id="PTHR35369:SF2">
    <property type="entry name" value="BLR3025 PROTEIN"/>
    <property type="match status" value="1"/>
</dbReference>
<dbReference type="KEGG" id="ato:CIW82_14255"/>
<evidence type="ECO:0000256" key="1">
    <source>
        <dbReference type="ARBA" id="ARBA00011245"/>
    </source>
</evidence>
<dbReference type="Pfam" id="PF11799">
    <property type="entry name" value="IMS_C"/>
    <property type="match status" value="1"/>
</dbReference>
<protein>
    <recommendedName>
        <fullName evidence="2">DNA-directed DNA polymerase</fullName>
        <ecNumber evidence="2">2.7.7.7</ecNumber>
    </recommendedName>
</protein>
<comment type="subunit">
    <text evidence="1">Monomer.</text>
</comment>